<gene>
    <name evidence="1" type="ORF">Sp14A_05640</name>
    <name evidence="2" type="ORF">Sp14A_06040</name>
</gene>
<evidence type="ECO:0000313" key="1">
    <source>
        <dbReference type="EMBL" id="AXJ12494.1"/>
    </source>
</evidence>
<proteinExistence type="predicted"/>
<dbReference type="EMBL" id="CP022601">
    <property type="protein sequence ID" value="AXJ12534.1"/>
    <property type="molecule type" value="Genomic_DNA"/>
</dbReference>
<organism evidence="2 3">
    <name type="scientific">Streptococcus pluranimalium</name>
    <dbReference type="NCBI Taxonomy" id="82348"/>
    <lineage>
        <taxon>Bacteria</taxon>
        <taxon>Bacillati</taxon>
        <taxon>Bacillota</taxon>
        <taxon>Bacilli</taxon>
        <taxon>Lactobacillales</taxon>
        <taxon>Streptococcaceae</taxon>
        <taxon>Streptococcus</taxon>
    </lineage>
</organism>
<dbReference type="EMBL" id="CP022601">
    <property type="protein sequence ID" value="AXJ12494.1"/>
    <property type="molecule type" value="Genomic_DNA"/>
</dbReference>
<accession>A0A345VII2</accession>
<reference evidence="2 3" key="1">
    <citation type="submission" date="2017-07" db="EMBL/GenBank/DDBJ databases">
        <title>Streptococcus pluranimalium as cause of bovine abortion.</title>
        <authorList>
            <person name="Rodriguez Campos S."/>
            <person name="Gobeli Brawand S."/>
            <person name="Brodard I."/>
            <person name="Rychener L."/>
            <person name="Perreten V."/>
        </authorList>
    </citation>
    <scope>NUCLEOTIDE SEQUENCE [LARGE SCALE GENOMIC DNA]</scope>
    <source>
        <strain evidence="2 3">14A0014</strain>
    </source>
</reference>
<sequence>MDKKEAEKYMMKLIDTKSKIKSWYINLGRGVGK</sequence>
<protein>
    <submittedName>
        <fullName evidence="2">Uncharacterized protein</fullName>
    </submittedName>
</protein>
<dbReference type="Proteomes" id="UP000255411">
    <property type="component" value="Chromosome"/>
</dbReference>
<evidence type="ECO:0000313" key="3">
    <source>
        <dbReference type="Proteomes" id="UP000255411"/>
    </source>
</evidence>
<evidence type="ECO:0000313" key="2">
    <source>
        <dbReference type="EMBL" id="AXJ12534.1"/>
    </source>
</evidence>
<name>A0A345VII2_9STRE</name>
<dbReference type="AlphaFoldDB" id="A0A345VII2"/>